<feature type="transmembrane region" description="Helical" evidence="8">
    <location>
        <begin position="334"/>
        <end position="353"/>
    </location>
</feature>
<evidence type="ECO:0000313" key="9">
    <source>
        <dbReference type="EMBL" id="TDQ49177.1"/>
    </source>
</evidence>
<dbReference type="FunFam" id="1.20.1640.10:FF:000001">
    <property type="entry name" value="Efflux pump membrane transporter"/>
    <property type="match status" value="1"/>
</dbReference>
<feature type="transmembrane region" description="Helical" evidence="8">
    <location>
        <begin position="463"/>
        <end position="490"/>
    </location>
</feature>
<keyword evidence="6 8" id="KW-1133">Transmembrane helix</keyword>
<organism evidence="9 10">
    <name type="scientific">Permianibacter aggregans</name>
    <dbReference type="NCBI Taxonomy" id="1510150"/>
    <lineage>
        <taxon>Bacteria</taxon>
        <taxon>Pseudomonadati</taxon>
        <taxon>Pseudomonadota</taxon>
        <taxon>Gammaproteobacteria</taxon>
        <taxon>Pseudomonadales</taxon>
        <taxon>Pseudomonadaceae</taxon>
        <taxon>Permianibacter</taxon>
    </lineage>
</organism>
<evidence type="ECO:0000256" key="6">
    <source>
        <dbReference type="ARBA" id="ARBA00022989"/>
    </source>
</evidence>
<accession>A0A4V3D7T9</accession>
<proteinExistence type="predicted"/>
<name>A0A4V3D7T9_9GAMM</name>
<dbReference type="InterPro" id="IPR027463">
    <property type="entry name" value="AcrB_DN_DC_subdom"/>
</dbReference>
<dbReference type="AlphaFoldDB" id="A0A4V3D7T9"/>
<keyword evidence="10" id="KW-1185">Reference proteome</keyword>
<feature type="transmembrane region" description="Helical" evidence="8">
    <location>
        <begin position="854"/>
        <end position="872"/>
    </location>
</feature>
<evidence type="ECO:0000256" key="8">
    <source>
        <dbReference type="SAM" id="Phobius"/>
    </source>
</evidence>
<dbReference type="Gene3D" id="1.20.1640.10">
    <property type="entry name" value="Multidrug efflux transporter AcrB transmembrane domain"/>
    <property type="match status" value="2"/>
</dbReference>
<dbReference type="PANTHER" id="PTHR32063:SF14">
    <property type="entry name" value="BLL4319 PROTEIN"/>
    <property type="match status" value="1"/>
</dbReference>
<gene>
    <name evidence="9" type="ORF">EV696_105151</name>
</gene>
<feature type="transmembrane region" description="Helical" evidence="8">
    <location>
        <begin position="526"/>
        <end position="546"/>
    </location>
</feature>
<dbReference type="PRINTS" id="PR00702">
    <property type="entry name" value="ACRIFLAVINRP"/>
</dbReference>
<keyword evidence="5 8" id="KW-0812">Transmembrane</keyword>
<feature type="transmembrane region" description="Helical" evidence="8">
    <location>
        <begin position="954"/>
        <end position="975"/>
    </location>
</feature>
<feature type="transmembrane region" description="Helical" evidence="8">
    <location>
        <begin position="905"/>
        <end position="926"/>
    </location>
</feature>
<dbReference type="SUPFAM" id="SSF82714">
    <property type="entry name" value="Multidrug efflux transporter AcrB TolC docking domain, DN and DC subdomains"/>
    <property type="match status" value="2"/>
</dbReference>
<dbReference type="SUPFAM" id="SSF82693">
    <property type="entry name" value="Multidrug efflux transporter AcrB pore domain, PN1, PN2, PC1 and PC2 subdomains"/>
    <property type="match status" value="3"/>
</dbReference>
<evidence type="ECO:0000256" key="3">
    <source>
        <dbReference type="ARBA" id="ARBA00022475"/>
    </source>
</evidence>
<reference evidence="9 10" key="1">
    <citation type="submission" date="2019-03" db="EMBL/GenBank/DDBJ databases">
        <title>Genomic Encyclopedia of Type Strains, Phase IV (KMG-IV): sequencing the most valuable type-strain genomes for metagenomic binning, comparative biology and taxonomic classification.</title>
        <authorList>
            <person name="Goeker M."/>
        </authorList>
    </citation>
    <scope>NUCLEOTIDE SEQUENCE [LARGE SCALE GENOMIC DNA]</scope>
    <source>
        <strain evidence="9 10">DSM 103792</strain>
    </source>
</reference>
<evidence type="ECO:0000313" key="10">
    <source>
        <dbReference type="Proteomes" id="UP000295375"/>
    </source>
</evidence>
<evidence type="ECO:0000256" key="2">
    <source>
        <dbReference type="ARBA" id="ARBA00022448"/>
    </source>
</evidence>
<sequence>MWLSDTSVKRPVLAMVINLLIITFGLMAFNFLNLREYPDVNPPIVSVDTDYPGASAAIVETRITQIIEDRISGIAGIRSITSRSSNGRSSISIEFSSDRDIDAAANDVRDRVSRVLDNLPDDVDPPEVSKADSDDNVIIWFNLSSDTLNTLELTDYGSRYIEDRFASLDGVARVRLGGGSRYAMRIELNHDAMAARSITVTDIERALRSENVELPAGELRSTDREMTARVLRGYTSEQEFRELVIRKDANGHLVRLGEIADIFLGASEDKIYFRGNGQDVIGIGIVKQSTANTLSVARAAKAEYERIKENLPPNIQLHESYDSSVFIEQAIFEVYLTLSIAMVLVIMVIYLFLGTLRATLVPAVTVPISLIGAFAILWILGFSINLLTLLALVLAIGLVVDDAIVVLENIYRRIEHGEPPLLAAFNGAREVGFAVVATTAVLVAVFVPIMFLEGDFGKLFSEFALTIAGAVVLSSITALTLAPVMCAFLLKSERKHSALQAWVDRKTQAMENGYGRMLEELMHHKVLFFSLIGLVLLAIVGLFKILPAELAPKEDRGGFFINVLGPEGATYEHTVRNIKEIETMLQPYLDSGEFNRLLTRAPGFGGNAMNSGFVIVGLDDFGERRNGFTIVNEVNEKLSALPGVRAFGAIRQSLGGGGSTPVQFVIGGDDYAQLAQWRDVIMARASEHGGFTNVQADYKETLPQFLLTIDHNRAADLGVSVQAIGVTLQTLLSGRRMTTFNQSGEEYDVQVRGEETQFRTPADLQNVYLRSEKTGELISLSNMVTGYEQAGANTLNRYNRVRAITISANLVDGFTLGAALEYLNSVVRDELNNEPRVDYKGESERFVEQSGSTAFVFGLAILIVYLVLAAQFESFVHPLVIMLTVPLAVLGALIGLQVMGMTLNIYSQVGIIMLVGLATKNGILIVEFTNQMRDAGKDFDTALIDASKRRLRPIVMTSVTALMGALPLVLASGAGAESRQVLGVVIFSGVALSTLLTLFVVPMAYNLMARKTSSPEAVSRALQDLQKQEA</sequence>
<comment type="subcellular location">
    <subcellularLocation>
        <location evidence="1">Cell inner membrane</location>
        <topology evidence="1">Multi-pass membrane protein</topology>
    </subcellularLocation>
</comment>
<keyword evidence="4" id="KW-0997">Cell inner membrane</keyword>
<dbReference type="RefSeq" id="WP_133589567.1">
    <property type="nucleotide sequence ID" value="NZ_CP037953.1"/>
</dbReference>
<feature type="transmembrane region" description="Helical" evidence="8">
    <location>
        <begin position="12"/>
        <end position="32"/>
    </location>
</feature>
<dbReference type="Gene3D" id="3.30.70.1430">
    <property type="entry name" value="Multidrug efflux transporter AcrB pore domain"/>
    <property type="match status" value="2"/>
</dbReference>
<keyword evidence="2" id="KW-0813">Transport</keyword>
<evidence type="ECO:0000256" key="4">
    <source>
        <dbReference type="ARBA" id="ARBA00022519"/>
    </source>
</evidence>
<dbReference type="GO" id="GO:0005886">
    <property type="term" value="C:plasma membrane"/>
    <property type="evidence" value="ECO:0007669"/>
    <property type="project" value="UniProtKB-SubCell"/>
</dbReference>
<evidence type="ECO:0000256" key="5">
    <source>
        <dbReference type="ARBA" id="ARBA00022692"/>
    </source>
</evidence>
<evidence type="ECO:0000256" key="7">
    <source>
        <dbReference type="ARBA" id="ARBA00023136"/>
    </source>
</evidence>
<dbReference type="InterPro" id="IPR001036">
    <property type="entry name" value="Acrflvin-R"/>
</dbReference>
<dbReference type="Gene3D" id="3.30.70.1440">
    <property type="entry name" value="Multidrug efflux transporter AcrB pore domain"/>
    <property type="match status" value="1"/>
</dbReference>
<feature type="transmembrane region" description="Helical" evidence="8">
    <location>
        <begin position="879"/>
        <end position="899"/>
    </location>
</feature>
<dbReference type="Proteomes" id="UP000295375">
    <property type="component" value="Unassembled WGS sequence"/>
</dbReference>
<keyword evidence="3" id="KW-1003">Cell membrane</keyword>
<feature type="transmembrane region" description="Helical" evidence="8">
    <location>
        <begin position="431"/>
        <end position="451"/>
    </location>
</feature>
<comment type="caution">
    <text evidence="9">The sequence shown here is derived from an EMBL/GenBank/DDBJ whole genome shotgun (WGS) entry which is preliminary data.</text>
</comment>
<dbReference type="OrthoDB" id="9757904at2"/>
<protein>
    <submittedName>
        <fullName evidence="9">Multidrug efflux pump</fullName>
    </submittedName>
</protein>
<evidence type="ECO:0000256" key="1">
    <source>
        <dbReference type="ARBA" id="ARBA00004429"/>
    </source>
</evidence>
<dbReference type="EMBL" id="SNYM01000005">
    <property type="protein sequence ID" value="TDQ49177.1"/>
    <property type="molecule type" value="Genomic_DNA"/>
</dbReference>
<dbReference type="Gene3D" id="3.30.70.1320">
    <property type="entry name" value="Multidrug efflux transporter AcrB pore domain like"/>
    <property type="match status" value="1"/>
</dbReference>
<dbReference type="GO" id="GO:0042910">
    <property type="term" value="F:xenobiotic transmembrane transporter activity"/>
    <property type="evidence" value="ECO:0007669"/>
    <property type="project" value="TreeGrafter"/>
</dbReference>
<feature type="transmembrane region" description="Helical" evidence="8">
    <location>
        <begin position="360"/>
        <end position="380"/>
    </location>
</feature>
<dbReference type="SUPFAM" id="SSF82866">
    <property type="entry name" value="Multidrug efflux transporter AcrB transmembrane domain"/>
    <property type="match status" value="2"/>
</dbReference>
<dbReference type="PANTHER" id="PTHR32063">
    <property type="match status" value="1"/>
</dbReference>
<feature type="transmembrane region" description="Helical" evidence="8">
    <location>
        <begin position="981"/>
        <end position="1005"/>
    </location>
</feature>
<dbReference type="Gene3D" id="3.30.2090.10">
    <property type="entry name" value="Multidrug efflux transporter AcrB TolC docking domain, DN and DC subdomains"/>
    <property type="match status" value="2"/>
</dbReference>
<keyword evidence="7 8" id="KW-0472">Membrane</keyword>
<feature type="transmembrane region" description="Helical" evidence="8">
    <location>
        <begin position="386"/>
        <end position="410"/>
    </location>
</feature>
<dbReference type="Pfam" id="PF00873">
    <property type="entry name" value="ACR_tran"/>
    <property type="match status" value="1"/>
</dbReference>